<keyword evidence="1" id="KW-0472">Membrane</keyword>
<gene>
    <name evidence="2" type="ORF">CAL65_19020</name>
</gene>
<feature type="transmembrane region" description="Helical" evidence="1">
    <location>
        <begin position="284"/>
        <end position="305"/>
    </location>
</feature>
<feature type="transmembrane region" description="Helical" evidence="1">
    <location>
        <begin position="68"/>
        <end position="87"/>
    </location>
</feature>
<feature type="transmembrane region" description="Helical" evidence="1">
    <location>
        <begin position="129"/>
        <end position="150"/>
    </location>
</feature>
<accession>A0A3E0WL40</accession>
<sequence length="320" mass="33910">MSVYSFWGLLGFYLFAMAAMSMQFTIPADMRLAGRTSSAPDTAHAMLALGAIAGFLVGWLVTRHKSLLFLAILGATQALCGLAIGLLDPEAMLPLAASFFLLGLASAAILLAVPAIFAGGRGGAETFAILFGLAIFLNQSVATTITSVLWDTIAIGRGLNPAASALAYSLAILAALGLLFLLPVNPSLFNGAPPERRIALKPKHRHPVAVAFLCLIPFYGFYWLYRAHGEAIEAVDPAQIPAPWAAVLAALLLPIVTPILLVKLFEARNEARQAHDQPPVVDMWVMYILAILLFPVAAAVVQATINSTIRAQAGEPSNAR</sequence>
<feature type="transmembrane region" description="Helical" evidence="1">
    <location>
        <begin position="93"/>
        <end position="117"/>
    </location>
</feature>
<feature type="transmembrane region" description="Helical" evidence="1">
    <location>
        <begin position="43"/>
        <end position="61"/>
    </location>
</feature>
<organism evidence="2 3">
    <name type="scientific">Alkalilimnicola ehrlichii</name>
    <dbReference type="NCBI Taxonomy" id="351052"/>
    <lineage>
        <taxon>Bacteria</taxon>
        <taxon>Pseudomonadati</taxon>
        <taxon>Pseudomonadota</taxon>
        <taxon>Gammaproteobacteria</taxon>
        <taxon>Chromatiales</taxon>
        <taxon>Ectothiorhodospiraceae</taxon>
        <taxon>Alkalilimnicola</taxon>
    </lineage>
</organism>
<keyword evidence="1" id="KW-0812">Transmembrane</keyword>
<protein>
    <submittedName>
        <fullName evidence="2">Uncharacterized protein</fullName>
    </submittedName>
</protein>
<feature type="transmembrane region" description="Helical" evidence="1">
    <location>
        <begin position="162"/>
        <end position="185"/>
    </location>
</feature>
<reference evidence="3" key="1">
    <citation type="submission" date="2017-05" db="EMBL/GenBank/DDBJ databases">
        <authorList>
            <person name="Sharma S."/>
            <person name="Sidhu C."/>
            <person name="Pinnaka A.K."/>
        </authorList>
    </citation>
    <scope>NUCLEOTIDE SEQUENCE [LARGE SCALE GENOMIC DNA]</scope>
    <source>
        <strain evidence="3">AK93</strain>
    </source>
</reference>
<proteinExistence type="predicted"/>
<evidence type="ECO:0000313" key="3">
    <source>
        <dbReference type="Proteomes" id="UP000256763"/>
    </source>
</evidence>
<dbReference type="Proteomes" id="UP000256763">
    <property type="component" value="Unassembled WGS sequence"/>
</dbReference>
<feature type="transmembrane region" description="Helical" evidence="1">
    <location>
        <begin position="244"/>
        <end position="264"/>
    </location>
</feature>
<comment type="caution">
    <text evidence="2">The sequence shown here is derived from an EMBL/GenBank/DDBJ whole genome shotgun (WGS) entry which is preliminary data.</text>
</comment>
<dbReference type="RefSeq" id="WP_116303725.1">
    <property type="nucleotide sequence ID" value="NZ_NFZV01000027.1"/>
</dbReference>
<name>A0A3E0WL40_9GAMM</name>
<feature type="transmembrane region" description="Helical" evidence="1">
    <location>
        <begin position="206"/>
        <end position="224"/>
    </location>
</feature>
<keyword evidence="1" id="KW-1133">Transmembrane helix</keyword>
<keyword evidence="3" id="KW-1185">Reference proteome</keyword>
<dbReference type="AlphaFoldDB" id="A0A3E0WL40"/>
<evidence type="ECO:0000313" key="2">
    <source>
        <dbReference type="EMBL" id="RFA32696.1"/>
    </source>
</evidence>
<evidence type="ECO:0000256" key="1">
    <source>
        <dbReference type="SAM" id="Phobius"/>
    </source>
</evidence>
<dbReference type="EMBL" id="NFZW01000026">
    <property type="protein sequence ID" value="RFA32696.1"/>
    <property type="molecule type" value="Genomic_DNA"/>
</dbReference>